<comment type="caution">
    <text evidence="2">The sequence shown here is derived from an EMBL/GenBank/DDBJ whole genome shotgun (WGS) entry which is preliminary data.</text>
</comment>
<dbReference type="EMBL" id="JAVIJP010000032">
    <property type="protein sequence ID" value="KAL3631296.1"/>
    <property type="molecule type" value="Genomic_DNA"/>
</dbReference>
<accession>A0ABD3CMV3</accession>
<keyword evidence="1" id="KW-1133">Transmembrane helix</keyword>
<feature type="transmembrane region" description="Helical" evidence="1">
    <location>
        <begin position="12"/>
        <end position="33"/>
    </location>
</feature>
<evidence type="ECO:0000313" key="3">
    <source>
        <dbReference type="Proteomes" id="UP001632038"/>
    </source>
</evidence>
<evidence type="ECO:0000313" key="2">
    <source>
        <dbReference type="EMBL" id="KAL3631296.1"/>
    </source>
</evidence>
<keyword evidence="1" id="KW-0472">Membrane</keyword>
<protein>
    <submittedName>
        <fullName evidence="2">Uncharacterized protein</fullName>
    </submittedName>
</protein>
<name>A0ABD3CMV3_9LAMI</name>
<dbReference type="AlphaFoldDB" id="A0ABD3CMV3"/>
<organism evidence="2 3">
    <name type="scientific">Castilleja foliolosa</name>
    <dbReference type="NCBI Taxonomy" id="1961234"/>
    <lineage>
        <taxon>Eukaryota</taxon>
        <taxon>Viridiplantae</taxon>
        <taxon>Streptophyta</taxon>
        <taxon>Embryophyta</taxon>
        <taxon>Tracheophyta</taxon>
        <taxon>Spermatophyta</taxon>
        <taxon>Magnoliopsida</taxon>
        <taxon>eudicotyledons</taxon>
        <taxon>Gunneridae</taxon>
        <taxon>Pentapetalae</taxon>
        <taxon>asterids</taxon>
        <taxon>lamiids</taxon>
        <taxon>Lamiales</taxon>
        <taxon>Orobanchaceae</taxon>
        <taxon>Pedicularideae</taxon>
        <taxon>Castillejinae</taxon>
        <taxon>Castilleja</taxon>
    </lineage>
</organism>
<dbReference type="Proteomes" id="UP001632038">
    <property type="component" value="Unassembled WGS sequence"/>
</dbReference>
<keyword evidence="1" id="KW-0812">Transmembrane</keyword>
<sequence>MDDTNMLAADCIVISCCCQCMILKVLIFVILKLPNKLFKKTMKYAKKFRTARDKKTDIETMRYDRDSFWDKSFRIDIDDFYLAESNDRFGRCCMDEIERVLGDYSGRGEFAFGSFWGAEVSSSRSFQSCCKEDVIDYDDVRYRLMDLFGNVKFSCH</sequence>
<evidence type="ECO:0000256" key="1">
    <source>
        <dbReference type="SAM" id="Phobius"/>
    </source>
</evidence>
<dbReference type="PANTHER" id="PTHR33264">
    <property type="entry name" value="EXPRESSED PROTEIN"/>
    <property type="match status" value="1"/>
</dbReference>
<reference evidence="3" key="1">
    <citation type="journal article" date="2024" name="IScience">
        <title>Strigolactones Initiate the Formation of Haustorium-like Structures in Castilleja.</title>
        <authorList>
            <person name="Buerger M."/>
            <person name="Peterson D."/>
            <person name="Chory J."/>
        </authorList>
    </citation>
    <scope>NUCLEOTIDE SEQUENCE [LARGE SCALE GENOMIC DNA]</scope>
</reference>
<proteinExistence type="predicted"/>
<gene>
    <name evidence="2" type="ORF">CASFOL_024280</name>
</gene>
<dbReference type="PANTHER" id="PTHR33264:SF27">
    <property type="entry name" value="TRANSMEMBRANE PROTEIN"/>
    <property type="match status" value="1"/>
</dbReference>
<keyword evidence="3" id="KW-1185">Reference proteome</keyword>